<evidence type="ECO:0000256" key="2">
    <source>
        <dbReference type="PROSITE-ProRule" id="PRU00332"/>
    </source>
</evidence>
<keyword evidence="1 2" id="KW-0694">RNA-binding</keyword>
<dbReference type="STRING" id="1088818.A0A2I0BCT7"/>
<dbReference type="PANTHER" id="PTHR22792">
    <property type="entry name" value="LUPUS LA PROTEIN-RELATED"/>
    <property type="match status" value="1"/>
</dbReference>
<dbReference type="AlphaFoldDB" id="A0A2I0BCT7"/>
<feature type="region of interest" description="Disordered" evidence="3">
    <location>
        <begin position="234"/>
        <end position="267"/>
    </location>
</feature>
<feature type="compositionally biased region" description="Polar residues" evidence="3">
    <location>
        <begin position="738"/>
        <end position="758"/>
    </location>
</feature>
<evidence type="ECO:0000259" key="4">
    <source>
        <dbReference type="PROSITE" id="PS50961"/>
    </source>
</evidence>
<dbReference type="SMART" id="SM00715">
    <property type="entry name" value="LA"/>
    <property type="match status" value="1"/>
</dbReference>
<dbReference type="InterPro" id="IPR006607">
    <property type="entry name" value="DM15"/>
</dbReference>
<dbReference type="SMART" id="SM00684">
    <property type="entry name" value="DM15"/>
    <property type="match status" value="3"/>
</dbReference>
<gene>
    <name evidence="5" type="ORF">AXF42_Ash020549</name>
</gene>
<dbReference type="SUPFAM" id="SSF46785">
    <property type="entry name" value="Winged helix' DNA-binding domain"/>
    <property type="match status" value="1"/>
</dbReference>
<dbReference type="PROSITE" id="PS50961">
    <property type="entry name" value="HTH_LA"/>
    <property type="match status" value="1"/>
</dbReference>
<dbReference type="InterPro" id="IPR045180">
    <property type="entry name" value="La_dom_prot"/>
</dbReference>
<keyword evidence="6" id="KW-1185">Reference proteome</keyword>
<dbReference type="InterPro" id="IPR036390">
    <property type="entry name" value="WH_DNA-bd_sf"/>
</dbReference>
<dbReference type="InterPro" id="IPR006630">
    <property type="entry name" value="La_HTH"/>
</dbReference>
<reference evidence="5 6" key="1">
    <citation type="journal article" date="2017" name="Nature">
        <title>The Apostasia genome and the evolution of orchids.</title>
        <authorList>
            <person name="Zhang G.Q."/>
            <person name="Liu K.W."/>
            <person name="Li Z."/>
            <person name="Lohaus R."/>
            <person name="Hsiao Y.Y."/>
            <person name="Niu S.C."/>
            <person name="Wang J.Y."/>
            <person name="Lin Y.C."/>
            <person name="Xu Q."/>
            <person name="Chen L.J."/>
            <person name="Yoshida K."/>
            <person name="Fujiwara S."/>
            <person name="Wang Z.W."/>
            <person name="Zhang Y.Q."/>
            <person name="Mitsuda N."/>
            <person name="Wang M."/>
            <person name="Liu G.H."/>
            <person name="Pecoraro L."/>
            <person name="Huang H.X."/>
            <person name="Xiao X.J."/>
            <person name="Lin M."/>
            <person name="Wu X.Y."/>
            <person name="Wu W.L."/>
            <person name="Chen Y.Y."/>
            <person name="Chang S.B."/>
            <person name="Sakamoto S."/>
            <person name="Ohme-Takagi M."/>
            <person name="Yagi M."/>
            <person name="Zeng S.J."/>
            <person name="Shen C.Y."/>
            <person name="Yeh C.M."/>
            <person name="Luo Y.B."/>
            <person name="Tsai W.C."/>
            <person name="Van de Peer Y."/>
            <person name="Liu Z.J."/>
        </authorList>
    </citation>
    <scope>NUCLEOTIDE SEQUENCE [LARGE SCALE GENOMIC DNA]</scope>
    <source>
        <strain evidence="6">cv. Shenzhen</strain>
        <tissue evidence="5">Stem</tissue>
    </source>
</reference>
<feature type="region of interest" description="Disordered" evidence="3">
    <location>
        <begin position="980"/>
        <end position="1006"/>
    </location>
</feature>
<dbReference type="Pfam" id="PF21071">
    <property type="entry name" value="LARP1_HEAT"/>
    <property type="match status" value="1"/>
</dbReference>
<evidence type="ECO:0000313" key="6">
    <source>
        <dbReference type="Proteomes" id="UP000236161"/>
    </source>
</evidence>
<dbReference type="InterPro" id="IPR036388">
    <property type="entry name" value="WH-like_DNA-bd_sf"/>
</dbReference>
<dbReference type="OrthoDB" id="340227at2759"/>
<feature type="compositionally biased region" description="Low complexity" evidence="3">
    <location>
        <begin position="797"/>
        <end position="814"/>
    </location>
</feature>
<feature type="region of interest" description="Disordered" evidence="3">
    <location>
        <begin position="58"/>
        <end position="77"/>
    </location>
</feature>
<feature type="region of interest" description="Disordered" evidence="3">
    <location>
        <begin position="708"/>
        <end position="821"/>
    </location>
</feature>
<feature type="compositionally biased region" description="Pro residues" evidence="3">
    <location>
        <begin position="95"/>
        <end position="104"/>
    </location>
</feature>
<dbReference type="GO" id="GO:0000339">
    <property type="term" value="F:RNA cap binding"/>
    <property type="evidence" value="ECO:0007669"/>
    <property type="project" value="InterPro"/>
</dbReference>
<dbReference type="GO" id="GO:0048255">
    <property type="term" value="P:mRNA stabilization"/>
    <property type="evidence" value="ECO:0007669"/>
    <property type="project" value="InterPro"/>
</dbReference>
<dbReference type="Gene3D" id="1.10.10.10">
    <property type="entry name" value="Winged helix-like DNA-binding domain superfamily/Winged helix DNA-binding domain"/>
    <property type="match status" value="1"/>
</dbReference>
<dbReference type="Pfam" id="PF05383">
    <property type="entry name" value="La"/>
    <property type="match status" value="1"/>
</dbReference>
<name>A0A2I0BCT7_9ASPA</name>
<evidence type="ECO:0000313" key="5">
    <source>
        <dbReference type="EMBL" id="PKA65619.1"/>
    </source>
</evidence>
<feature type="compositionally biased region" description="Polar residues" evidence="3">
    <location>
        <begin position="786"/>
        <end position="796"/>
    </location>
</feature>
<dbReference type="CDD" id="cd07323">
    <property type="entry name" value="LAM"/>
    <property type="match status" value="1"/>
</dbReference>
<dbReference type="PANTHER" id="PTHR22792:SF101">
    <property type="entry name" value="LA-RELATED PROTEIN 1A"/>
    <property type="match status" value="1"/>
</dbReference>
<accession>A0A2I0BCT7</accession>
<protein>
    <recommendedName>
        <fullName evidence="4">HTH La-type RNA-binding domain-containing protein</fullName>
    </recommendedName>
</protein>
<feature type="compositionally biased region" description="Low complexity" evidence="3">
    <location>
        <begin position="988"/>
        <end position="998"/>
    </location>
</feature>
<feature type="compositionally biased region" description="Low complexity" evidence="3">
    <location>
        <begin position="769"/>
        <end position="784"/>
    </location>
</feature>
<dbReference type="EMBL" id="KZ451891">
    <property type="protein sequence ID" value="PKA65619.1"/>
    <property type="molecule type" value="Genomic_DNA"/>
</dbReference>
<feature type="region of interest" description="Disordered" evidence="3">
    <location>
        <begin position="1"/>
        <end position="50"/>
    </location>
</feature>
<feature type="domain" description="HTH La-type RNA-binding" evidence="4">
    <location>
        <begin position="336"/>
        <end position="425"/>
    </location>
</feature>
<evidence type="ECO:0000256" key="3">
    <source>
        <dbReference type="SAM" id="MobiDB-lite"/>
    </source>
</evidence>
<sequence length="1006" mass="111869">MDSGVDLAEGAAGGREERRKGKGGSRLAWKKPVTSSTGSHPAEAANLAEEPVIRKDLWPALGDSSPKSSVGSGGWPAASPMAAAVNIDQNMRSGPPAPSCPPMPGSVGQRRVDGSVGGNLSNKQYAMHTPKPVSRGNGPVDGMAQFPGPIPFHQQPAPPMIFPMVPPPPLITQECVYQAFPPPFASEQFIVRTGSDIPMSPFLQSSQAGGVEGQRYLQPPARGVLSTWYPHMSNSIDGSSNGQKSPSRPNQVWRYPRPLNPRDNITMPQGIVPKTFVRALPPYFGPSPRFFGGPGFHGTPHVYFFPAGPGDMIRVPPRFVSPACPPPPPPPAVPITPEEAILRANVVKQIEYYFSDENLQKDSFLISLMDEQGWVSISRIADFNRVKKMTTNIPFILDALLSSNVVEVQNEKLRRRNDWPKWIYSPKSESIDAKLPISREKILRNNDPGGSMIDEWSSLCISCKEGDSQFSFGSDLSMFEAKNNISFSNIIEVKTGGDESSELASASCSEDLEKDASSRHNCALEDVTVGRISPVESSLIAKCIISESSQVNPGSSLVNNLEIMDEKAFIGTTDEMSNPPSSSSIPSSFTGEQSTFLLDEELELEHTVNQKNHHLLNKRIDDEEDEVDVNDQDVQRLVIVTQVKDMRMHKDEISLLMKAKPISSELATTINDGLYFYEQELQAKQSNVRRNMSRADVDLRYSNLGRSSPNCKVNANISGNNGLEDGGHHANSRRRQNKGNNKSHLSHQQRLFPSSFRSHGNGRNGHGIVSESPPSSSVGFFFGSTPPDNLGSTQSRLNGSPHGNHSGSSPPLGSTPKSFPQFPHPSHQLLEENGFKHQKYCKFRKRCLNERKNLGIGCSEEMNTLYRFWSYFLRSMFHEKMYNEFRALALEDAAAKYYYGLECLFRFYSYGLEKQFREDLYNDFEQLTLEFYQKGNLYGLEKYWAFHHYRDQRKPLSKHPKLDSLLREDYRTIEDFKPKEKAEKMSAKEASSSCSKAENYSADLSH</sequence>
<evidence type="ECO:0000256" key="1">
    <source>
        <dbReference type="ARBA" id="ARBA00022884"/>
    </source>
</evidence>
<organism evidence="5 6">
    <name type="scientific">Apostasia shenzhenica</name>
    <dbReference type="NCBI Taxonomy" id="1088818"/>
    <lineage>
        <taxon>Eukaryota</taxon>
        <taxon>Viridiplantae</taxon>
        <taxon>Streptophyta</taxon>
        <taxon>Embryophyta</taxon>
        <taxon>Tracheophyta</taxon>
        <taxon>Spermatophyta</taxon>
        <taxon>Magnoliopsida</taxon>
        <taxon>Liliopsida</taxon>
        <taxon>Asparagales</taxon>
        <taxon>Orchidaceae</taxon>
        <taxon>Apostasioideae</taxon>
        <taxon>Apostasia</taxon>
    </lineage>
</organism>
<proteinExistence type="predicted"/>
<dbReference type="Proteomes" id="UP000236161">
    <property type="component" value="Unassembled WGS sequence"/>
</dbReference>
<feature type="compositionally biased region" description="Polar residues" evidence="3">
    <location>
        <begin position="708"/>
        <end position="721"/>
    </location>
</feature>
<feature type="region of interest" description="Disordered" evidence="3">
    <location>
        <begin position="91"/>
        <end position="133"/>
    </location>
</feature>
<feature type="compositionally biased region" description="Polar residues" evidence="3">
    <location>
        <begin position="234"/>
        <end position="250"/>
    </location>
</feature>